<comment type="function">
    <text evidence="3">Required for maturation of urease via the functional incorporation of the urease nickel metallocenter.</text>
</comment>
<dbReference type="Proteomes" id="UP000502196">
    <property type="component" value="Chromosome"/>
</dbReference>
<name>A0A6F9E2T2_9BACL</name>
<dbReference type="GO" id="GO:0005737">
    <property type="term" value="C:cytoplasm"/>
    <property type="evidence" value="ECO:0007669"/>
    <property type="project" value="UniProtKB-SubCell"/>
</dbReference>
<comment type="subunit">
    <text evidence="3">UreD, UreF and UreG form a complex that acts as a GTP-hydrolysis-dependent molecular chaperone, activating the urease apoprotein by helping to assemble the nickel containing metallocenter of UreC. The UreE protein probably delivers the nickel.</text>
</comment>
<protein>
    <recommendedName>
        <fullName evidence="3">Urease accessory protein UreD</fullName>
    </recommendedName>
</protein>
<comment type="subcellular location">
    <subcellularLocation>
        <location evidence="3">Cytoplasm</location>
    </subcellularLocation>
</comment>
<dbReference type="AlphaFoldDB" id="A0A6F9E2T2"/>
<dbReference type="EMBL" id="LR792683">
    <property type="protein sequence ID" value="CAB3390716.1"/>
    <property type="molecule type" value="Genomic_DNA"/>
</dbReference>
<evidence type="ECO:0000256" key="3">
    <source>
        <dbReference type="HAMAP-Rule" id="MF_01384"/>
    </source>
</evidence>
<dbReference type="GO" id="GO:0016151">
    <property type="term" value="F:nickel cation binding"/>
    <property type="evidence" value="ECO:0007669"/>
    <property type="project" value="UniProtKB-UniRule"/>
</dbReference>
<evidence type="ECO:0000313" key="4">
    <source>
        <dbReference type="EMBL" id="CAB3390716.1"/>
    </source>
</evidence>
<dbReference type="PANTHER" id="PTHR33643">
    <property type="entry name" value="UREASE ACCESSORY PROTEIN D"/>
    <property type="match status" value="1"/>
</dbReference>
<reference evidence="4 5" key="1">
    <citation type="submission" date="2020-04" db="EMBL/GenBank/DDBJ databases">
        <authorList>
            <person name="Hogendoorn C."/>
        </authorList>
    </citation>
    <scope>NUCLEOTIDE SEQUENCE [LARGE SCALE GENOMIC DNA]</scope>
    <source>
        <strain evidence="4">COOX1</strain>
    </source>
</reference>
<organism evidence="4 5">
    <name type="scientific">Kyrpidia spormannii</name>
    <dbReference type="NCBI Taxonomy" id="2055160"/>
    <lineage>
        <taxon>Bacteria</taxon>
        <taxon>Bacillati</taxon>
        <taxon>Bacillota</taxon>
        <taxon>Bacilli</taxon>
        <taxon>Bacillales</taxon>
        <taxon>Alicyclobacillaceae</taxon>
        <taxon>Kyrpidia</taxon>
    </lineage>
</organism>
<evidence type="ECO:0000256" key="2">
    <source>
        <dbReference type="ARBA" id="ARBA00023186"/>
    </source>
</evidence>
<sequence length="276" mass="30449">MERRVHGVWRGTAAVRGGRTVLADSYQQAPLKVAKPFYAEDGTMVIYLMDASPGLLGGDRYEIACALGPGARLFLTTQSSCRLHPGAEEVESVLIQRFRVERGAVLEYFPDPVVPFAGSRHRGETVLEVAAGGVALVAETVTPGRWGMGEVFRFADLRLQTSIYCDGVWTAWDSLWIEPAGMPMGTAWGEFTHMATLWVVSDQLGEEEIELLREVTEAGEEEIYGGVSRLERGGCVLRALSRSVRPLQAWVYRVREVLRPRLIGSPAWPVRKSGSI</sequence>
<accession>A0A6F9E2T2</accession>
<dbReference type="RefSeq" id="WP_170084860.1">
    <property type="nucleotide sequence ID" value="NZ_CP047972.1"/>
</dbReference>
<evidence type="ECO:0000313" key="5">
    <source>
        <dbReference type="Proteomes" id="UP000502196"/>
    </source>
</evidence>
<dbReference type="InterPro" id="IPR002669">
    <property type="entry name" value="UreD"/>
</dbReference>
<keyword evidence="3" id="KW-0963">Cytoplasm</keyword>
<dbReference type="Pfam" id="PF01774">
    <property type="entry name" value="UreD"/>
    <property type="match status" value="1"/>
</dbReference>
<gene>
    <name evidence="3 4" type="primary">ureD</name>
    <name evidence="4" type="ORF">COOX1_0552</name>
</gene>
<dbReference type="HAMAP" id="MF_01384">
    <property type="entry name" value="UreD"/>
    <property type="match status" value="1"/>
</dbReference>
<evidence type="ECO:0000256" key="1">
    <source>
        <dbReference type="ARBA" id="ARBA00007177"/>
    </source>
</evidence>
<comment type="similarity">
    <text evidence="1 3">Belongs to the UreD family.</text>
</comment>
<proteinExistence type="inferred from homology"/>
<keyword evidence="3" id="KW-0996">Nickel insertion</keyword>
<keyword evidence="2 3" id="KW-0143">Chaperone</keyword>
<dbReference type="PANTHER" id="PTHR33643:SF1">
    <property type="entry name" value="UREASE ACCESSORY PROTEIN D"/>
    <property type="match status" value="1"/>
</dbReference>